<organism evidence="9 10">
    <name type="scientific">Lactuca saligna</name>
    <name type="common">Willowleaf lettuce</name>
    <dbReference type="NCBI Taxonomy" id="75948"/>
    <lineage>
        <taxon>Eukaryota</taxon>
        <taxon>Viridiplantae</taxon>
        <taxon>Streptophyta</taxon>
        <taxon>Embryophyta</taxon>
        <taxon>Tracheophyta</taxon>
        <taxon>Spermatophyta</taxon>
        <taxon>Magnoliopsida</taxon>
        <taxon>eudicotyledons</taxon>
        <taxon>Gunneridae</taxon>
        <taxon>Pentapetalae</taxon>
        <taxon>asterids</taxon>
        <taxon>campanulids</taxon>
        <taxon>Asterales</taxon>
        <taxon>Asteraceae</taxon>
        <taxon>Cichorioideae</taxon>
        <taxon>Cichorieae</taxon>
        <taxon>Lactucinae</taxon>
        <taxon>Lactuca</taxon>
    </lineage>
</organism>
<dbReference type="InterPro" id="IPR001752">
    <property type="entry name" value="Kinesin_motor_dom"/>
</dbReference>
<keyword evidence="10" id="KW-1185">Reference proteome</keyword>
<sequence>MLSRPPASAGKVQLATHSFTFDHVYGSSGSASSSMFEDCVSPLVEVPFQGYNATFLSYGHTGSGKTYTMGTIFKDGYQTGVIPQFMAALFNKIKSLQDQIEFQLHVSFIEDSLGGNNRTVMIACVSPADRNVEETLNTLKQFWCDREETTKELEHTLLQDFTDKELLLHMFCSDLAYDKSLQQLKCFLRYTLISDPNSNGYFDMMIKSNPEILKRWNNEVQEVVQSRVALVQFHVLVQLHQIRQNDQLDVSKLVTSLTRGTVRSPLAQCLLICYTSQDFRVVLDNELRLILKLRDMMKGFRASSGNLMTSY</sequence>
<dbReference type="GO" id="GO:0003777">
    <property type="term" value="F:microtubule motor activity"/>
    <property type="evidence" value="ECO:0007669"/>
    <property type="project" value="InterPro"/>
</dbReference>
<dbReference type="GO" id="GO:0007018">
    <property type="term" value="P:microtubule-based movement"/>
    <property type="evidence" value="ECO:0007669"/>
    <property type="project" value="InterPro"/>
</dbReference>
<name>A0AA35VB36_LACSI</name>
<dbReference type="Pfam" id="PF00225">
    <property type="entry name" value="Kinesin"/>
    <property type="match status" value="1"/>
</dbReference>
<dbReference type="GO" id="GO:0005875">
    <property type="term" value="C:microtubule associated complex"/>
    <property type="evidence" value="ECO:0007669"/>
    <property type="project" value="TreeGrafter"/>
</dbReference>
<dbReference type="GO" id="GO:0007052">
    <property type="term" value="P:mitotic spindle organization"/>
    <property type="evidence" value="ECO:0007669"/>
    <property type="project" value="TreeGrafter"/>
</dbReference>
<dbReference type="InterPro" id="IPR027640">
    <property type="entry name" value="Kinesin-like_fam"/>
</dbReference>
<feature type="domain" description="Kinesin motor" evidence="8">
    <location>
        <begin position="1"/>
        <end position="110"/>
    </location>
</feature>
<accession>A0AA35VB36</accession>
<dbReference type="InterPro" id="IPR036961">
    <property type="entry name" value="Kinesin_motor_dom_sf"/>
</dbReference>
<keyword evidence="3 7" id="KW-0547">Nucleotide-binding</keyword>
<dbReference type="AlphaFoldDB" id="A0AA35VB36"/>
<dbReference type="EMBL" id="OX465086">
    <property type="protein sequence ID" value="CAI9265598.1"/>
    <property type="molecule type" value="Genomic_DNA"/>
</dbReference>
<keyword evidence="6 7" id="KW-0505">Motor protein</keyword>
<keyword evidence="4 7" id="KW-0067">ATP-binding</keyword>
<evidence type="ECO:0000256" key="4">
    <source>
        <dbReference type="ARBA" id="ARBA00022840"/>
    </source>
</evidence>
<protein>
    <recommendedName>
        <fullName evidence="8">Kinesin motor domain-containing protein</fullName>
    </recommendedName>
</protein>
<evidence type="ECO:0000313" key="9">
    <source>
        <dbReference type="EMBL" id="CAI9265598.1"/>
    </source>
</evidence>
<keyword evidence="2" id="KW-0963">Cytoplasm</keyword>
<dbReference type="Proteomes" id="UP001177003">
    <property type="component" value="Chromosome 0"/>
</dbReference>
<dbReference type="Gene3D" id="1.25.10.10">
    <property type="entry name" value="Leucine-rich Repeat Variant"/>
    <property type="match status" value="1"/>
</dbReference>
<evidence type="ECO:0000256" key="1">
    <source>
        <dbReference type="ARBA" id="ARBA00004496"/>
    </source>
</evidence>
<dbReference type="GO" id="GO:0005524">
    <property type="term" value="F:ATP binding"/>
    <property type="evidence" value="ECO:0007669"/>
    <property type="project" value="UniProtKB-UniRule"/>
</dbReference>
<dbReference type="InterPro" id="IPR011989">
    <property type="entry name" value="ARM-like"/>
</dbReference>
<evidence type="ECO:0000256" key="7">
    <source>
        <dbReference type="PROSITE-ProRule" id="PRU00283"/>
    </source>
</evidence>
<dbReference type="PANTHER" id="PTHR47969">
    <property type="entry name" value="CHROMOSOME-ASSOCIATED KINESIN KIF4A-RELATED"/>
    <property type="match status" value="1"/>
</dbReference>
<dbReference type="GO" id="GO:0005737">
    <property type="term" value="C:cytoplasm"/>
    <property type="evidence" value="ECO:0007669"/>
    <property type="project" value="UniProtKB-SubCell"/>
</dbReference>
<dbReference type="PANTHER" id="PTHR47969:SF15">
    <property type="entry name" value="CHROMOSOME-ASSOCIATED KINESIN KIF4A-RELATED"/>
    <property type="match status" value="1"/>
</dbReference>
<keyword evidence="5" id="KW-0175">Coiled coil</keyword>
<comment type="similarity">
    <text evidence="7">Belongs to the TRAFAC class myosin-kinesin ATPase superfamily. Kinesin family.</text>
</comment>
<dbReference type="PROSITE" id="PS50067">
    <property type="entry name" value="KINESIN_MOTOR_2"/>
    <property type="match status" value="1"/>
</dbReference>
<evidence type="ECO:0000256" key="3">
    <source>
        <dbReference type="ARBA" id="ARBA00022741"/>
    </source>
</evidence>
<dbReference type="GO" id="GO:0008017">
    <property type="term" value="F:microtubule binding"/>
    <property type="evidence" value="ECO:0007669"/>
    <property type="project" value="InterPro"/>
</dbReference>
<feature type="binding site" evidence="7">
    <location>
        <begin position="59"/>
        <end position="66"/>
    </location>
    <ligand>
        <name>ATP</name>
        <dbReference type="ChEBI" id="CHEBI:30616"/>
    </ligand>
</feature>
<evidence type="ECO:0000256" key="5">
    <source>
        <dbReference type="ARBA" id="ARBA00023054"/>
    </source>
</evidence>
<gene>
    <name evidence="9" type="ORF">LSALG_LOCUS6194</name>
</gene>
<proteinExistence type="inferred from homology"/>
<evidence type="ECO:0000256" key="2">
    <source>
        <dbReference type="ARBA" id="ARBA00022490"/>
    </source>
</evidence>
<dbReference type="SMART" id="SM00129">
    <property type="entry name" value="KISc"/>
    <property type="match status" value="1"/>
</dbReference>
<dbReference type="GO" id="GO:0051231">
    <property type="term" value="P:spindle elongation"/>
    <property type="evidence" value="ECO:0007669"/>
    <property type="project" value="TreeGrafter"/>
</dbReference>
<dbReference type="Gene3D" id="3.40.850.10">
    <property type="entry name" value="Kinesin motor domain"/>
    <property type="match status" value="2"/>
</dbReference>
<evidence type="ECO:0000313" key="10">
    <source>
        <dbReference type="Proteomes" id="UP001177003"/>
    </source>
</evidence>
<evidence type="ECO:0000259" key="8">
    <source>
        <dbReference type="PROSITE" id="PS50067"/>
    </source>
</evidence>
<reference evidence="9" key="1">
    <citation type="submission" date="2023-04" db="EMBL/GenBank/DDBJ databases">
        <authorList>
            <person name="Vijverberg K."/>
            <person name="Xiong W."/>
            <person name="Schranz E."/>
        </authorList>
    </citation>
    <scope>NUCLEOTIDE SEQUENCE</scope>
</reference>
<evidence type="ECO:0000256" key="6">
    <source>
        <dbReference type="ARBA" id="ARBA00023175"/>
    </source>
</evidence>
<comment type="subcellular location">
    <subcellularLocation>
        <location evidence="1">Cytoplasm</location>
    </subcellularLocation>
</comment>
<dbReference type="SUPFAM" id="SSF52540">
    <property type="entry name" value="P-loop containing nucleoside triphosphate hydrolases"/>
    <property type="match status" value="1"/>
</dbReference>
<dbReference type="InterPro" id="IPR027417">
    <property type="entry name" value="P-loop_NTPase"/>
</dbReference>